<keyword evidence="1" id="KW-0472">Membrane</keyword>
<evidence type="ECO:0000256" key="1">
    <source>
        <dbReference type="SAM" id="Phobius"/>
    </source>
</evidence>
<feature type="transmembrane region" description="Helical" evidence="1">
    <location>
        <begin position="149"/>
        <end position="169"/>
    </location>
</feature>
<keyword evidence="3" id="KW-1185">Reference proteome</keyword>
<name>A0ABQ7JCC8_9APIC</name>
<protein>
    <submittedName>
        <fullName evidence="2">Uncharacterized protein</fullName>
    </submittedName>
</protein>
<evidence type="ECO:0000313" key="3">
    <source>
        <dbReference type="Proteomes" id="UP000823046"/>
    </source>
</evidence>
<comment type="caution">
    <text evidence="2">The sequence shown here is derived from an EMBL/GenBank/DDBJ whole genome shotgun (WGS) entry which is preliminary data.</text>
</comment>
<dbReference type="Proteomes" id="UP000823046">
    <property type="component" value="Unassembled WGS sequence"/>
</dbReference>
<gene>
    <name evidence="2" type="ORF">IE077_004301</name>
</gene>
<keyword evidence="1" id="KW-1133">Transmembrane helix</keyword>
<evidence type="ECO:0000313" key="2">
    <source>
        <dbReference type="EMBL" id="KAF8821672.1"/>
    </source>
</evidence>
<organism evidence="2 3">
    <name type="scientific">Cardiosporidium cionae</name>
    <dbReference type="NCBI Taxonomy" id="476202"/>
    <lineage>
        <taxon>Eukaryota</taxon>
        <taxon>Sar</taxon>
        <taxon>Alveolata</taxon>
        <taxon>Apicomplexa</taxon>
        <taxon>Aconoidasida</taxon>
        <taxon>Nephromycida</taxon>
        <taxon>Cardiosporidium</taxon>
    </lineage>
</organism>
<keyword evidence="1" id="KW-0812">Transmembrane</keyword>
<proteinExistence type="predicted"/>
<accession>A0ABQ7JCC8</accession>
<dbReference type="EMBL" id="JADAQX010000148">
    <property type="protein sequence ID" value="KAF8821672.1"/>
    <property type="molecule type" value="Genomic_DNA"/>
</dbReference>
<reference evidence="2 3" key="1">
    <citation type="journal article" date="2020" name="bioRxiv">
        <title>Metabolic contributions of an alphaproteobacterial endosymbiont in the apicomplexan Cardiosporidium cionae.</title>
        <authorList>
            <person name="Hunter E.S."/>
            <person name="Paight C.J."/>
            <person name="Lane C.E."/>
        </authorList>
    </citation>
    <scope>NUCLEOTIDE SEQUENCE [LARGE SCALE GENOMIC DNA]</scope>
    <source>
        <strain evidence="2">ESH_2018</strain>
    </source>
</reference>
<sequence>MRAHLGDSSFTQKGRYKKCIGEDFPQTLAYGSHPKHFIVGGSTLWNVDIRSEEASPLFPYPDNISHKTSSWRRVNTRMGLESNSFSFWKSFTAVERHPQRPYLLAAASAATNTLYVLDSRSTFEPLMQIPLPSSRLGCYVLVGVHNCTFSIFALVFSTFFVALSVLLHAQLGSRFRSLLWHHAGLSDTENNEDALCAFTWKYHSLRCANFQLNEATWWTLPGYKDDFSAAVTPCFVDSLFGTSALGANSALTGAADALTVSSDQPSKNADSLVCVDDEKNSLLSTTGADTQYFPVSSSSVGTATLPSSNHPHCPRETNNDIPLELSRVDIHPVVEFPIGKWSTASDHRYYRPIGPLIEGPKELWGLAFRLCDDSSIAKIFHGMASAVCLRLPVFLMNAVENSPTVPDDSSSTGISPLSQSECKSGKIIKAVLSMAIGSTVSDYHLRHCNTVSSSIPLPSILSSHQNNIAPAVPLASVPLTGGNHFGSILQQGGEIAEDTTHCQDFDHSAIGHAGDRYKKDCPEEIARILRMYANKIRVPVLKRFQESKDDFDERLSIPSGNVTQRSSLQTVNAPNYFDFSFSLLHRRVRCYEIYPAQSWKISAACSAFKSA</sequence>